<proteinExistence type="predicted"/>
<dbReference type="EMBL" id="JBICRM010000003">
    <property type="protein sequence ID" value="MFG1702660.1"/>
    <property type="molecule type" value="Genomic_DNA"/>
</dbReference>
<accession>A0ABW7A8N1</accession>
<dbReference type="RefSeq" id="WP_393162625.1">
    <property type="nucleotide sequence ID" value="NZ_JBICRM010000003.1"/>
</dbReference>
<comment type="caution">
    <text evidence="1">The sequence shown here is derived from an EMBL/GenBank/DDBJ whole genome shotgun (WGS) entry which is preliminary data.</text>
</comment>
<reference evidence="1 2" key="1">
    <citation type="submission" date="2024-10" db="EMBL/GenBank/DDBJ databases">
        <authorList>
            <person name="Topkara A.R."/>
            <person name="Saygin H."/>
        </authorList>
    </citation>
    <scope>NUCLEOTIDE SEQUENCE [LARGE SCALE GENOMIC DNA]</scope>
    <source>
        <strain evidence="1 2">M3C6</strain>
    </source>
</reference>
<dbReference type="InterPro" id="IPR046249">
    <property type="entry name" value="DUF6282"/>
</dbReference>
<protein>
    <submittedName>
        <fullName evidence="1">DUF6282 family protein</fullName>
    </submittedName>
</protein>
<dbReference type="Proteomes" id="UP001603978">
    <property type="component" value="Unassembled WGS sequence"/>
</dbReference>
<gene>
    <name evidence="1" type="ORF">ACFLIM_05650</name>
</gene>
<keyword evidence="2" id="KW-1185">Reference proteome</keyword>
<evidence type="ECO:0000313" key="1">
    <source>
        <dbReference type="EMBL" id="MFG1702660.1"/>
    </source>
</evidence>
<dbReference type="Pfam" id="PF19799">
    <property type="entry name" value="DUF6282"/>
    <property type="match status" value="1"/>
</dbReference>
<name>A0ABW7A8N1_9ACTN</name>
<organism evidence="1 2">
    <name type="scientific">Nonomuraea marmarensis</name>
    <dbReference type="NCBI Taxonomy" id="3351344"/>
    <lineage>
        <taxon>Bacteria</taxon>
        <taxon>Bacillati</taxon>
        <taxon>Actinomycetota</taxon>
        <taxon>Actinomycetes</taxon>
        <taxon>Streptosporangiales</taxon>
        <taxon>Streptosporangiaceae</taxon>
        <taxon>Nonomuraea</taxon>
    </lineage>
</organism>
<evidence type="ECO:0000313" key="2">
    <source>
        <dbReference type="Proteomes" id="UP001603978"/>
    </source>
</evidence>
<sequence>MTTPLPERAVLPEWAVDMTDLHAHASPSLLPRHGDDRATIVAERAAGFGAVVLKAHEGSTVERAAAAGDGVYGGVVLNSPVGGANPDAVEVAARLGGRVVWMPTVSSRTHKAGASSPELSVHRGFELRPVDVVGDDGTLRPEWFDILDVVAAHDLLLASGHLSARETVVLFTQARLRGVRRLLVNHPKMAFLGWNEESSRALRDLDAHLELGILPDLLGDLAHASLTLTRAYPTSLLVFGGDLGHAHHPPPAAAVAPWLHELQRHVGPDRAAVIMTTQTRSLLLP</sequence>